<proteinExistence type="predicted"/>
<name>A0ACB0K5L5_TRIPR</name>
<organism evidence="1 2">
    <name type="scientific">Trifolium pratense</name>
    <name type="common">Red clover</name>
    <dbReference type="NCBI Taxonomy" id="57577"/>
    <lineage>
        <taxon>Eukaryota</taxon>
        <taxon>Viridiplantae</taxon>
        <taxon>Streptophyta</taxon>
        <taxon>Embryophyta</taxon>
        <taxon>Tracheophyta</taxon>
        <taxon>Spermatophyta</taxon>
        <taxon>Magnoliopsida</taxon>
        <taxon>eudicotyledons</taxon>
        <taxon>Gunneridae</taxon>
        <taxon>Pentapetalae</taxon>
        <taxon>rosids</taxon>
        <taxon>fabids</taxon>
        <taxon>Fabales</taxon>
        <taxon>Fabaceae</taxon>
        <taxon>Papilionoideae</taxon>
        <taxon>50 kb inversion clade</taxon>
        <taxon>NPAAA clade</taxon>
        <taxon>Hologalegina</taxon>
        <taxon>IRL clade</taxon>
        <taxon>Trifolieae</taxon>
        <taxon>Trifolium</taxon>
    </lineage>
</organism>
<evidence type="ECO:0000313" key="2">
    <source>
        <dbReference type="Proteomes" id="UP001177021"/>
    </source>
</evidence>
<evidence type="ECO:0000313" key="1">
    <source>
        <dbReference type="EMBL" id="CAJ2651897.1"/>
    </source>
</evidence>
<gene>
    <name evidence="1" type="ORF">MILVUS5_LOCUS19459</name>
</gene>
<dbReference type="Proteomes" id="UP001177021">
    <property type="component" value="Unassembled WGS sequence"/>
</dbReference>
<sequence length="1524" mass="173981">MASSIECTDSIHLHESCSNNDDDASIQNIYDGDQMICETNTQQFNIPYNSATDVDLVSDHYVAQMRCTTNYEQFDVPFNYGISTYSVDSLSTIYYFVYVDYFPYLNNIYAVSDNPRYFNIGQPSCVCPDCGAIMWYQERVKSGSRVNPKFSLCCNQGDIELAPYKQLPQPLYNLYHGRDSRSNFFIENIRSFNSMFAFTSMGGRIHTSINSGNAPPAFVLNGENYHLIGSLLPLPDRPPKFAQLYIYDTENEISNRMSSVGMTDDPVAFKSSIVRDIRYALDSCGNPYVRMYAMLRDTIHFQEAPTVKLRLLGKRSRDGRRYNLPSVSEVAALIVGDFDAADFDRDIIVQTQTGLLQRVSTFEPCYWPLQYPVLFPRGEDGYSRDIEFRDSPKKSKRKRKFITQLEWVGYTIQQRCRDESTVVFSRRLFHQFLVDSFSTIESDRLRYMRDHQKDLRAAMYKGLTEAIVSGDCDANTTGKRIVLPASFVGGARYMIQNYQDAMSICSWAGYPDIFITFTCNYKWPEVVDFLKVHNLRPSDRPDLISRLFKIKLDQLIKDIKQGDIFGKVKAVIYTIEFQKRGLPHAHILVFLYQSHRIVGPDGIDKIISAEIPDIHREPELFSVVSALMIHGPCGQQNKKSPCMQHGRCSKYFPKKFTSHTIIDSDGYPVYRRRDNGVYIQKGEHFIDNRFIVPYNKKLLLKYNAHINVEWCNQSRSIKYLFKYINKGHDRVTAGFYNDSGNGSGTQMIDEIKTYYDCRYLSACEAVWRIFVFDVNYREPSVERLTFHLEDEQPVIFHDDACIEDIVEKPYARCSKFIAWMEANKKYPHARQLTYNEFPTKFVWNKDARQWTPRKRGFSIGRLHFAPPGSGQRFYLRTILNYIKGPTSFADIRTVNNVTYSNYKDACFALGLMDDDREFIQAVKEASYWGTGGYLRQLFVALLLSDQLHRPGFVWTSIWEFLSDDIQYKQRRLLGLPDLVLTCDQLRSYALAEIEIALQSNGKSLKDFSDMPQPDDGLVPDRGNRLIYDELNYDRNLLADEHRILMSSMTTEQRKIYDKIMTRVQENMPGFFFLNGYGGTGKTYIWRALSAALRSKGEIVLTVASSGIAALLIPGGRTAHSRFAIPINIDEYSTCQIGPSDHLAHLIRRAKLIIWDEAPMMHRHCFEAVNRTLKDIMQEKQFPFGGKVVVLGGDFRQILPVIPKGTRHDIVHSAINSSPLWSSCEVLTLTTNMRLLAGCADSDIERRRDFSQWILGIGDGSIGHADDECIAVQIPQDLLIDGGADPLSNIVQSTYPNLLENMNEPSFFRDRAILAPTNSVVGSVSDYILDMISTDEKIYLSYDSSCNENSAVDVPDNVHTPEFLNTIASSGIPNHKLRLKIGVPVMLMRNMDQSSGLCNGTRLIITKMGTYVVEGMIISGSHIGEKVFIPRLSLIPSDKRLPFRFKRRQFPLSVSFAMTINKSQGQSLKNVGVYLSQPIFSHGQLYVAFSRVTSENGLKVLLPAEPADNPDVARNVVYKEVFRNI</sequence>
<keyword evidence="2" id="KW-1185">Reference proteome</keyword>
<comment type="caution">
    <text evidence="1">The sequence shown here is derived from an EMBL/GenBank/DDBJ whole genome shotgun (WGS) entry which is preliminary data.</text>
</comment>
<protein>
    <submittedName>
        <fullName evidence="1">Uncharacterized protein</fullName>
    </submittedName>
</protein>
<reference evidence="1" key="1">
    <citation type="submission" date="2023-10" db="EMBL/GenBank/DDBJ databases">
        <authorList>
            <person name="Rodriguez Cubillos JULIANA M."/>
            <person name="De Vega J."/>
        </authorList>
    </citation>
    <scope>NUCLEOTIDE SEQUENCE</scope>
</reference>
<accession>A0ACB0K5L5</accession>
<dbReference type="EMBL" id="CASHSV030000188">
    <property type="protein sequence ID" value="CAJ2651897.1"/>
    <property type="molecule type" value="Genomic_DNA"/>
</dbReference>